<keyword evidence="9" id="KW-0282">Flagellum</keyword>
<dbReference type="Proteomes" id="UP000886124">
    <property type="component" value="Unassembled WGS sequence"/>
</dbReference>
<keyword evidence="5" id="KW-0964">Secreted</keyword>
<evidence type="ECO:0000256" key="4">
    <source>
        <dbReference type="ARBA" id="ARBA00016244"/>
    </source>
</evidence>
<dbReference type="AlphaFoldDB" id="A0A7V5PQM4"/>
<comment type="caution">
    <text evidence="9">The sequence shown here is derived from an EMBL/GenBank/DDBJ whole genome shotgun (WGS) entry which is preliminary data.</text>
</comment>
<dbReference type="GO" id="GO:0005576">
    <property type="term" value="C:extracellular region"/>
    <property type="evidence" value="ECO:0007669"/>
    <property type="project" value="UniProtKB-SubCell"/>
</dbReference>
<sequence>MPISNIFEIGKRSLLAYQSAIQTTSGNVANANNENYSRRRADLQQSLTGFASLGLSGDDVVRLRQRFAEQQLWQESQRLGEYESAGRLLRQIENVFAENTESGINNLLNQFWNAWDDLANDPESAFARNLLRDKARLLTSAFQRVHGDFRQLQSQIQPEVEAQIRDVNERTARLAEINSQLMYKKNDPDLMDERDRLIGELSETLDIKVKEKENGVVSIYTDGLLLVADNKSNDLRMEIETESGEDQIKIYLSDSSRAVHMGSGSLKALVEIHNEKIPDYLDQLDRLAVTIAQKVNEIHMAGENLDGTTNVPFFADDVTGAANFRVDDAVLDDPSLIATRLPGEGDGSGSIAQAISDLQSEKVIGGVTINDYYNGLISDVGSKIHEADFMEQSQQLVVQQIKNQKEAVTGVSLDEEMTKLVQFQQAYSAAAKIVTTVNAMVDTVLNMQ</sequence>
<dbReference type="Pfam" id="PF06429">
    <property type="entry name" value="Flg_bbr_C"/>
    <property type="match status" value="1"/>
</dbReference>
<proteinExistence type="inferred from homology"/>
<gene>
    <name evidence="9" type="primary">flgK</name>
    <name evidence="9" type="ORF">ENJ89_09685</name>
</gene>
<dbReference type="GO" id="GO:0009424">
    <property type="term" value="C:bacterial-type flagellum hook"/>
    <property type="evidence" value="ECO:0007669"/>
    <property type="project" value="InterPro"/>
</dbReference>
<evidence type="ECO:0000256" key="6">
    <source>
        <dbReference type="ARBA" id="ARBA00023143"/>
    </source>
</evidence>
<dbReference type="InterPro" id="IPR010930">
    <property type="entry name" value="Flg_bb/hook_C_dom"/>
</dbReference>
<organism evidence="9">
    <name type="scientific">Caldithrix abyssi</name>
    <dbReference type="NCBI Taxonomy" id="187145"/>
    <lineage>
        <taxon>Bacteria</taxon>
        <taxon>Pseudomonadati</taxon>
        <taxon>Calditrichota</taxon>
        <taxon>Calditrichia</taxon>
        <taxon>Calditrichales</taxon>
        <taxon>Calditrichaceae</taxon>
        <taxon>Caldithrix</taxon>
    </lineage>
</organism>
<dbReference type="InterPro" id="IPR053927">
    <property type="entry name" value="FlgK_helical"/>
</dbReference>
<dbReference type="PANTHER" id="PTHR30033:SF1">
    <property type="entry name" value="FLAGELLAR HOOK-ASSOCIATED PROTEIN 1"/>
    <property type="match status" value="1"/>
</dbReference>
<dbReference type="NCBIfam" id="TIGR02492">
    <property type="entry name" value="flgK_ends"/>
    <property type="match status" value="1"/>
</dbReference>
<evidence type="ECO:0000259" key="8">
    <source>
        <dbReference type="Pfam" id="PF22638"/>
    </source>
</evidence>
<comment type="similarity">
    <text evidence="3">Belongs to the flagella basal body rod proteins family.</text>
</comment>
<keyword evidence="6" id="KW-0975">Bacterial flagellum</keyword>
<accession>A0A7V5PQM4</accession>
<keyword evidence="9" id="KW-0969">Cilium</keyword>
<name>A0A7V5PQM4_CALAY</name>
<dbReference type="SUPFAM" id="SSF64518">
    <property type="entry name" value="Phase 1 flagellin"/>
    <property type="match status" value="1"/>
</dbReference>
<dbReference type="GO" id="GO:0005198">
    <property type="term" value="F:structural molecule activity"/>
    <property type="evidence" value="ECO:0007669"/>
    <property type="project" value="InterPro"/>
</dbReference>
<evidence type="ECO:0000256" key="2">
    <source>
        <dbReference type="ARBA" id="ARBA00004613"/>
    </source>
</evidence>
<dbReference type="InterPro" id="IPR002371">
    <property type="entry name" value="FlgK"/>
</dbReference>
<evidence type="ECO:0000313" key="9">
    <source>
        <dbReference type="EMBL" id="HHJ53452.1"/>
    </source>
</evidence>
<dbReference type="Pfam" id="PF22638">
    <property type="entry name" value="FlgK_D1"/>
    <property type="match status" value="1"/>
</dbReference>
<evidence type="ECO:0000259" key="7">
    <source>
        <dbReference type="Pfam" id="PF06429"/>
    </source>
</evidence>
<evidence type="ECO:0000256" key="5">
    <source>
        <dbReference type="ARBA" id="ARBA00022525"/>
    </source>
</evidence>
<protein>
    <recommendedName>
        <fullName evidence="4">Flagellar hook-associated protein 1</fullName>
    </recommendedName>
</protein>
<reference evidence="9" key="1">
    <citation type="journal article" date="2020" name="mSystems">
        <title>Genome- and Community-Level Interaction Insights into Carbon Utilization and Element Cycling Functions of Hydrothermarchaeota in Hydrothermal Sediment.</title>
        <authorList>
            <person name="Zhou Z."/>
            <person name="Liu Y."/>
            <person name="Xu W."/>
            <person name="Pan J."/>
            <person name="Luo Z.H."/>
            <person name="Li M."/>
        </authorList>
    </citation>
    <scope>NUCLEOTIDE SEQUENCE [LARGE SCALE GENOMIC DNA]</scope>
    <source>
        <strain evidence="9">HyVt-527</strain>
    </source>
</reference>
<evidence type="ECO:0000256" key="3">
    <source>
        <dbReference type="ARBA" id="ARBA00009677"/>
    </source>
</evidence>
<comment type="subcellular location">
    <subcellularLocation>
        <location evidence="1">Bacterial flagellum</location>
    </subcellularLocation>
    <subcellularLocation>
        <location evidence="2">Secreted</location>
    </subcellularLocation>
</comment>
<keyword evidence="9" id="KW-0966">Cell projection</keyword>
<evidence type="ECO:0000256" key="1">
    <source>
        <dbReference type="ARBA" id="ARBA00004365"/>
    </source>
</evidence>
<dbReference type="GO" id="GO:0044780">
    <property type="term" value="P:bacterial-type flagellum assembly"/>
    <property type="evidence" value="ECO:0007669"/>
    <property type="project" value="InterPro"/>
</dbReference>
<dbReference type="PANTHER" id="PTHR30033">
    <property type="entry name" value="FLAGELLAR HOOK-ASSOCIATED PROTEIN 1"/>
    <property type="match status" value="1"/>
</dbReference>
<feature type="domain" description="Flagellar basal-body/hook protein C-terminal" evidence="7">
    <location>
        <begin position="410"/>
        <end position="447"/>
    </location>
</feature>
<feature type="domain" description="Flagellar hook-associated protein FlgK helical" evidence="8">
    <location>
        <begin position="89"/>
        <end position="314"/>
    </location>
</feature>
<dbReference type="EMBL" id="DROD01000614">
    <property type="protein sequence ID" value="HHJ53452.1"/>
    <property type="molecule type" value="Genomic_DNA"/>
</dbReference>